<evidence type="ECO:0000256" key="1">
    <source>
        <dbReference type="ARBA" id="ARBA00006525"/>
    </source>
</evidence>
<dbReference type="EMBL" id="BMEL01000001">
    <property type="protein sequence ID" value="GGF11152.1"/>
    <property type="molecule type" value="Genomic_DNA"/>
</dbReference>
<protein>
    <submittedName>
        <fullName evidence="3">DNA processing protein DprA</fullName>
    </submittedName>
</protein>
<comment type="caution">
    <text evidence="3">The sequence shown here is derived from an EMBL/GenBank/DDBJ whole genome shotgun (WGS) entry which is preliminary data.</text>
</comment>
<dbReference type="InterPro" id="IPR003488">
    <property type="entry name" value="DprA"/>
</dbReference>
<dbReference type="PANTHER" id="PTHR43022:SF1">
    <property type="entry name" value="PROTEIN SMF"/>
    <property type="match status" value="1"/>
</dbReference>
<dbReference type="Pfam" id="PF02481">
    <property type="entry name" value="DNA_processg_A"/>
    <property type="match status" value="1"/>
</dbReference>
<dbReference type="SUPFAM" id="SSF102405">
    <property type="entry name" value="MCP/YpsA-like"/>
    <property type="match status" value="1"/>
</dbReference>
<dbReference type="NCBIfam" id="TIGR00732">
    <property type="entry name" value="dprA"/>
    <property type="match status" value="1"/>
</dbReference>
<evidence type="ECO:0000259" key="2">
    <source>
        <dbReference type="Pfam" id="PF02481"/>
    </source>
</evidence>
<name>A0A917ETF9_HALAA</name>
<comment type="similarity">
    <text evidence="1">Belongs to the DprA/Smf family.</text>
</comment>
<feature type="domain" description="Smf/DprA SLOG" evidence="2">
    <location>
        <begin position="79"/>
        <end position="286"/>
    </location>
</feature>
<sequence>MNVLKENLIALHECPQVTRSLLRKILNVNDLLPSLRQITPEQFAKAIHIPISRSSKIYQFITNPYIMKKLDKNRIHYHYITYFDRQYPPSLRTIPDPPLMLYALGNIQHLHTPLNLSVVGTRTPSHYAFSAMNKILPPLVQAHFTIVSGMAMGVDQHSHKIAIEHDGKTIAVIGSGFHHLYPKNDQQLFDKLAENHIIISEYPPDQPPKKYHFPERNRIISGLSEATLVIEARMRSGSLITVDQALEQGRDIYAIPGPVGALTSEGCHHIIQQGAKLVQSYEDILEGYCEKN</sequence>
<evidence type="ECO:0000313" key="4">
    <source>
        <dbReference type="Proteomes" id="UP000660110"/>
    </source>
</evidence>
<evidence type="ECO:0000313" key="3">
    <source>
        <dbReference type="EMBL" id="GGF11152.1"/>
    </source>
</evidence>
<dbReference type="PANTHER" id="PTHR43022">
    <property type="entry name" value="PROTEIN SMF"/>
    <property type="match status" value="1"/>
</dbReference>
<accession>A0A917ETF9</accession>
<reference evidence="3" key="2">
    <citation type="submission" date="2020-09" db="EMBL/GenBank/DDBJ databases">
        <authorList>
            <person name="Sun Q."/>
            <person name="Zhou Y."/>
        </authorList>
    </citation>
    <scope>NUCLEOTIDE SEQUENCE</scope>
    <source>
        <strain evidence="3">CGMCC 1.12153</strain>
    </source>
</reference>
<dbReference type="AlphaFoldDB" id="A0A917ETF9"/>
<organism evidence="3 4">
    <name type="scientific">Halobacillus andaensis</name>
    <dbReference type="NCBI Taxonomy" id="1176239"/>
    <lineage>
        <taxon>Bacteria</taxon>
        <taxon>Bacillati</taxon>
        <taxon>Bacillota</taxon>
        <taxon>Bacilli</taxon>
        <taxon>Bacillales</taxon>
        <taxon>Bacillaceae</taxon>
        <taxon>Halobacillus</taxon>
    </lineage>
</organism>
<dbReference type="InterPro" id="IPR057666">
    <property type="entry name" value="DrpA_SLOG"/>
</dbReference>
<keyword evidence="4" id="KW-1185">Reference proteome</keyword>
<proteinExistence type="inferred from homology"/>
<dbReference type="Gene3D" id="3.40.50.450">
    <property type="match status" value="1"/>
</dbReference>
<reference evidence="3" key="1">
    <citation type="journal article" date="2014" name="Int. J. Syst. Evol. Microbiol.">
        <title>Complete genome sequence of Corynebacterium casei LMG S-19264T (=DSM 44701T), isolated from a smear-ripened cheese.</title>
        <authorList>
            <consortium name="US DOE Joint Genome Institute (JGI-PGF)"/>
            <person name="Walter F."/>
            <person name="Albersmeier A."/>
            <person name="Kalinowski J."/>
            <person name="Ruckert C."/>
        </authorList>
    </citation>
    <scope>NUCLEOTIDE SEQUENCE</scope>
    <source>
        <strain evidence="3">CGMCC 1.12153</strain>
    </source>
</reference>
<dbReference type="Proteomes" id="UP000660110">
    <property type="component" value="Unassembled WGS sequence"/>
</dbReference>
<gene>
    <name evidence="3" type="ORF">GCM10010954_07190</name>
</gene>
<dbReference type="GO" id="GO:0009294">
    <property type="term" value="P:DNA-mediated transformation"/>
    <property type="evidence" value="ECO:0007669"/>
    <property type="project" value="InterPro"/>
</dbReference>
<dbReference type="RefSeq" id="WP_188376087.1">
    <property type="nucleotide sequence ID" value="NZ_BMEL01000001.1"/>
</dbReference>